<sequence length="130" mass="15198">MSKNFSVISIGILIGIISVIIFRNPDYLFVGLIYSALILISGIYYHTNKVFYWLSFICIIPLALLFYFQLVNRLLFLLKYVLNIKNAPASPLAFPYGIFLELPFLTLISFYLYNFYSQFRNKKARLQTEI</sequence>
<keyword evidence="1" id="KW-1133">Transmembrane helix</keyword>
<comment type="caution">
    <text evidence="2">The sequence shown here is derived from an EMBL/GenBank/DDBJ whole genome shotgun (WGS) entry which is preliminary data.</text>
</comment>
<gene>
    <name evidence="2" type="ORF">PW52_12020</name>
</gene>
<keyword evidence="1" id="KW-0812">Transmembrane</keyword>
<keyword evidence="1" id="KW-0472">Membrane</keyword>
<dbReference type="PATRIC" id="fig|1435349.4.peg.3400"/>
<reference evidence="2 3" key="1">
    <citation type="submission" date="2014-11" db="EMBL/GenBank/DDBJ databases">
        <title>Tamlana sedimentorum sp. nov., isolated from shallow sand sediments of the Sea of Japan.</title>
        <authorList>
            <person name="Romanenko L.A."/>
        </authorList>
    </citation>
    <scope>NUCLEOTIDE SEQUENCE [LARGE SCALE GENOMIC DNA]</scope>
    <source>
        <strain evidence="2 3">JCM 19808</strain>
    </source>
</reference>
<proteinExistence type="predicted"/>
<dbReference type="Proteomes" id="UP000032578">
    <property type="component" value="Unassembled WGS sequence"/>
</dbReference>
<evidence type="ECO:0000313" key="3">
    <source>
        <dbReference type="Proteomes" id="UP000032578"/>
    </source>
</evidence>
<accession>A0A0D7W7I5</accession>
<feature type="transmembrane region" description="Helical" evidence="1">
    <location>
        <begin position="5"/>
        <end position="22"/>
    </location>
</feature>
<dbReference type="STRING" id="1435349.PW52_12020"/>
<dbReference type="EMBL" id="JTDW01000008">
    <property type="protein sequence ID" value="KJD35076.1"/>
    <property type="molecule type" value="Genomic_DNA"/>
</dbReference>
<name>A0A0D7W7I5_9FLAO</name>
<evidence type="ECO:0000256" key="1">
    <source>
        <dbReference type="SAM" id="Phobius"/>
    </source>
</evidence>
<dbReference type="AlphaFoldDB" id="A0A0D7W7I5"/>
<feature type="transmembrane region" description="Helical" evidence="1">
    <location>
        <begin position="28"/>
        <end position="45"/>
    </location>
</feature>
<protein>
    <submittedName>
        <fullName evidence="2">Uncharacterized protein</fullName>
    </submittedName>
</protein>
<feature type="transmembrane region" description="Helical" evidence="1">
    <location>
        <begin position="52"/>
        <end position="72"/>
    </location>
</feature>
<feature type="transmembrane region" description="Helical" evidence="1">
    <location>
        <begin position="92"/>
        <end position="113"/>
    </location>
</feature>
<keyword evidence="3" id="KW-1185">Reference proteome</keyword>
<organism evidence="2 3">
    <name type="scientific">Neotamlana sedimentorum</name>
    <dbReference type="NCBI Taxonomy" id="1435349"/>
    <lineage>
        <taxon>Bacteria</taxon>
        <taxon>Pseudomonadati</taxon>
        <taxon>Bacteroidota</taxon>
        <taxon>Flavobacteriia</taxon>
        <taxon>Flavobacteriales</taxon>
        <taxon>Flavobacteriaceae</taxon>
        <taxon>Neotamlana</taxon>
    </lineage>
</organism>
<evidence type="ECO:0000313" key="2">
    <source>
        <dbReference type="EMBL" id="KJD35076.1"/>
    </source>
</evidence>